<feature type="chain" id="PRO_5039303851" evidence="2">
    <location>
        <begin position="26"/>
        <end position="212"/>
    </location>
</feature>
<organism evidence="3 4">
    <name type="scientific">Corynebacterium tuscaniense</name>
    <dbReference type="NCBI Taxonomy" id="302449"/>
    <lineage>
        <taxon>Bacteria</taxon>
        <taxon>Bacillati</taxon>
        <taxon>Actinomycetota</taxon>
        <taxon>Actinomycetes</taxon>
        <taxon>Mycobacteriales</taxon>
        <taxon>Corynebacteriaceae</taxon>
        <taxon>Corynebacterium</taxon>
    </lineage>
</organism>
<evidence type="ECO:0000256" key="1">
    <source>
        <dbReference type="SAM" id="MobiDB-lite"/>
    </source>
</evidence>
<dbReference type="PROSITE" id="PS51257">
    <property type="entry name" value="PROKAR_LIPOPROTEIN"/>
    <property type="match status" value="1"/>
</dbReference>
<keyword evidence="4" id="KW-1185">Reference proteome</keyword>
<feature type="compositionally biased region" description="Polar residues" evidence="1">
    <location>
        <begin position="44"/>
        <end position="56"/>
    </location>
</feature>
<dbReference type="RefSeq" id="WP_084576743.1">
    <property type="nucleotide sequence ID" value="NZ_PNHG01000012.1"/>
</dbReference>
<reference evidence="3 4" key="1">
    <citation type="submission" date="2017-09" db="EMBL/GenBank/DDBJ databases">
        <title>Bacterial strain isolated from the female urinary microbiota.</title>
        <authorList>
            <person name="Thomas-White K."/>
            <person name="Kumar N."/>
            <person name="Forster S."/>
            <person name="Putonti C."/>
            <person name="Lawley T."/>
            <person name="Wolfe A.J."/>
        </authorList>
    </citation>
    <scope>NUCLEOTIDE SEQUENCE [LARGE SCALE GENOMIC DNA]</scope>
    <source>
        <strain evidence="3 4">UMB0792</strain>
    </source>
</reference>
<sequence length="212" mass="22329">MHKQITTVFTAVATVCVLSSCTATGVFGQAGQQHETSPTDESRASSASNAGSEPTQTEVPAFHFASGDLVLGDFDYEAIQDSMFDPCEEISEEEFAAAGIKTFGSQHWREGGNVGCGLAGPDFHRGYAIGTTPVTRAHLESTPGAIISSSASDIVPGLLTYRGENPATFGCVAAVDTVRGQFSVSIIQNTQPESLDPLCESAVQIMENLYQL</sequence>
<evidence type="ECO:0000313" key="3">
    <source>
        <dbReference type="EMBL" id="PMC63947.1"/>
    </source>
</evidence>
<proteinExistence type="predicted"/>
<accession>A0A2N6T3Q7</accession>
<protein>
    <submittedName>
        <fullName evidence="3">DUF3558 domain-containing protein</fullName>
    </submittedName>
</protein>
<dbReference type="InterPro" id="IPR024520">
    <property type="entry name" value="DUF3558"/>
</dbReference>
<evidence type="ECO:0000256" key="2">
    <source>
        <dbReference type="SAM" id="SignalP"/>
    </source>
</evidence>
<name>A0A2N6T3Q7_9CORY</name>
<gene>
    <name evidence="3" type="ORF">CJ203_08135</name>
</gene>
<dbReference type="Pfam" id="PF12079">
    <property type="entry name" value="DUF3558"/>
    <property type="match status" value="1"/>
</dbReference>
<evidence type="ECO:0000313" key="4">
    <source>
        <dbReference type="Proteomes" id="UP000235836"/>
    </source>
</evidence>
<dbReference type="EMBL" id="PNHG01000012">
    <property type="protein sequence ID" value="PMC63947.1"/>
    <property type="molecule type" value="Genomic_DNA"/>
</dbReference>
<comment type="caution">
    <text evidence="3">The sequence shown here is derived from an EMBL/GenBank/DDBJ whole genome shotgun (WGS) entry which is preliminary data.</text>
</comment>
<feature type="region of interest" description="Disordered" evidence="1">
    <location>
        <begin position="30"/>
        <end position="56"/>
    </location>
</feature>
<feature type="signal peptide" evidence="2">
    <location>
        <begin position="1"/>
        <end position="25"/>
    </location>
</feature>
<keyword evidence="2" id="KW-0732">Signal</keyword>
<dbReference type="Proteomes" id="UP000235836">
    <property type="component" value="Unassembled WGS sequence"/>
</dbReference>
<dbReference type="AlphaFoldDB" id="A0A2N6T3Q7"/>